<reference evidence="2" key="1">
    <citation type="submission" date="2017-08" db="EMBL/GenBank/DDBJ databases">
        <title>Direct submision.</title>
        <authorList>
            <person name="Kim S.-J."/>
            <person name="Rhee S.-K."/>
        </authorList>
    </citation>
    <scope>NUCLEOTIDE SEQUENCE [LARGE SCALE GENOMIC DNA]</scope>
    <source>
        <strain evidence="2">GI5</strain>
    </source>
</reference>
<organism evidence="1 2">
    <name type="scientific">Ketobacter alkanivorans</name>
    <dbReference type="NCBI Taxonomy" id="1917421"/>
    <lineage>
        <taxon>Bacteria</taxon>
        <taxon>Pseudomonadati</taxon>
        <taxon>Pseudomonadota</taxon>
        <taxon>Gammaproteobacteria</taxon>
        <taxon>Pseudomonadales</taxon>
        <taxon>Ketobacteraceae</taxon>
        <taxon>Ketobacter</taxon>
    </lineage>
</organism>
<proteinExistence type="predicted"/>
<evidence type="ECO:0000313" key="2">
    <source>
        <dbReference type="Proteomes" id="UP000235116"/>
    </source>
</evidence>
<dbReference type="EMBL" id="CP022684">
    <property type="protein sequence ID" value="AUM13669.1"/>
    <property type="molecule type" value="Genomic_DNA"/>
</dbReference>
<accession>A0A2K9LMT0</accession>
<protein>
    <submittedName>
        <fullName evidence="1">Uncharacterized protein</fullName>
    </submittedName>
</protein>
<dbReference type="InterPro" id="IPR058059">
    <property type="entry name" value="PA3496-like"/>
</dbReference>
<dbReference type="KEGG" id="kak:Kalk_15100"/>
<sequence>MRTTSSSEDTQYIDDIDDELMDDIDGDVERRLEAKSKSSGDYLRKIEEMMEARRLKHDLDDYDDWADIDDE</sequence>
<dbReference type="NCBIfam" id="NF046101">
    <property type="entry name" value="PA3496_fam"/>
    <property type="match status" value="1"/>
</dbReference>
<evidence type="ECO:0000313" key="1">
    <source>
        <dbReference type="EMBL" id="AUM13669.1"/>
    </source>
</evidence>
<keyword evidence="2" id="KW-1185">Reference proteome</keyword>
<dbReference type="RefSeq" id="WP_101895044.1">
    <property type="nucleotide sequence ID" value="NZ_CP022684.1"/>
</dbReference>
<gene>
    <name evidence="1" type="ORF">Kalk_15100</name>
</gene>
<name>A0A2K9LMT0_9GAMM</name>
<dbReference type="Proteomes" id="UP000235116">
    <property type="component" value="Chromosome"/>
</dbReference>
<dbReference type="AlphaFoldDB" id="A0A2K9LMT0"/>